<feature type="non-terminal residue" evidence="16">
    <location>
        <position position="538"/>
    </location>
</feature>
<dbReference type="NCBIfam" id="TIGR00163">
    <property type="entry name" value="PS_decarb"/>
    <property type="match status" value="1"/>
</dbReference>
<dbReference type="GO" id="GO:0005739">
    <property type="term" value="C:mitochondrion"/>
    <property type="evidence" value="ECO:0007669"/>
    <property type="project" value="InterPro"/>
</dbReference>
<dbReference type="AlphaFoldDB" id="A0A316Z4W2"/>
<accession>A0A316Z4W2</accession>
<keyword evidence="11" id="KW-0456">Lyase</keyword>
<protein>
    <recommendedName>
        <fullName evidence="3">phosphatidylserine decarboxylase</fullName>
        <ecNumber evidence="3">4.1.1.65</ecNumber>
    </recommendedName>
</protein>
<dbReference type="GeneID" id="37267447"/>
<feature type="region of interest" description="Disordered" evidence="15">
    <location>
        <begin position="230"/>
        <end position="251"/>
    </location>
</feature>
<comment type="pathway">
    <text evidence="2">Lipid metabolism.</text>
</comment>
<comment type="cofactor">
    <cofactor evidence="1">
        <name>pyruvate</name>
        <dbReference type="ChEBI" id="CHEBI:15361"/>
    </cofactor>
</comment>
<evidence type="ECO:0000256" key="12">
    <source>
        <dbReference type="ARBA" id="ARBA00023264"/>
    </source>
</evidence>
<evidence type="ECO:0000313" key="17">
    <source>
        <dbReference type="Proteomes" id="UP000245946"/>
    </source>
</evidence>
<keyword evidence="8" id="KW-0443">Lipid metabolism</keyword>
<feature type="non-terminal residue" evidence="16">
    <location>
        <position position="1"/>
    </location>
</feature>
<dbReference type="EMBL" id="KZ819305">
    <property type="protein sequence ID" value="PWN95245.1"/>
    <property type="molecule type" value="Genomic_DNA"/>
</dbReference>
<keyword evidence="7" id="KW-1133">Transmembrane helix</keyword>
<feature type="region of interest" description="Disordered" evidence="15">
    <location>
        <begin position="304"/>
        <end position="331"/>
    </location>
</feature>
<evidence type="ECO:0000313" key="16">
    <source>
        <dbReference type="EMBL" id="PWN95245.1"/>
    </source>
</evidence>
<feature type="compositionally biased region" description="Polar residues" evidence="15">
    <location>
        <begin position="230"/>
        <end position="241"/>
    </location>
</feature>
<keyword evidence="12" id="KW-1208">Phospholipid metabolism</keyword>
<evidence type="ECO:0000256" key="14">
    <source>
        <dbReference type="ARBA" id="ARBA00024326"/>
    </source>
</evidence>
<dbReference type="STRING" id="58919.A0A316Z4W2"/>
<evidence type="ECO:0000256" key="10">
    <source>
        <dbReference type="ARBA" id="ARBA00023209"/>
    </source>
</evidence>
<dbReference type="OrthoDB" id="4330at2759"/>
<keyword evidence="6" id="KW-0210">Decarboxylase</keyword>
<dbReference type="InterPro" id="IPR033177">
    <property type="entry name" value="PSD-B"/>
</dbReference>
<keyword evidence="13" id="KW-0670">Pyruvate</keyword>
<keyword evidence="5" id="KW-0812">Transmembrane</keyword>
<evidence type="ECO:0000256" key="1">
    <source>
        <dbReference type="ARBA" id="ARBA00001928"/>
    </source>
</evidence>
<evidence type="ECO:0000256" key="5">
    <source>
        <dbReference type="ARBA" id="ARBA00022692"/>
    </source>
</evidence>
<evidence type="ECO:0000256" key="4">
    <source>
        <dbReference type="ARBA" id="ARBA00022516"/>
    </source>
</evidence>
<evidence type="ECO:0000256" key="13">
    <source>
        <dbReference type="ARBA" id="ARBA00023317"/>
    </source>
</evidence>
<keyword evidence="10" id="KW-0594">Phospholipid biosynthesis</keyword>
<dbReference type="InterPro" id="IPR003817">
    <property type="entry name" value="PS_Dcarbxylase"/>
</dbReference>
<evidence type="ECO:0000256" key="7">
    <source>
        <dbReference type="ARBA" id="ARBA00022989"/>
    </source>
</evidence>
<dbReference type="GO" id="GO:0006646">
    <property type="term" value="P:phosphatidylethanolamine biosynthetic process"/>
    <property type="evidence" value="ECO:0007669"/>
    <property type="project" value="UniProtKB-UniPathway"/>
</dbReference>
<gene>
    <name evidence="16" type="ORF">FA09DRAFT_286383</name>
</gene>
<keyword evidence="9" id="KW-0472">Membrane</keyword>
<name>A0A316Z4W2_9BASI</name>
<sequence>SRSPLDAEHEAATVRGHRAARLRAEAAGAGRQGSLAQYGSTTARMAHSWRSTPIAWKPLPIILGAAVLVGVQARRNYVADRDGRSRNGKRGKVVDENGRVVSMSGPWTVYVLGALPLNAISRAWGWANNLTLPVWFRPYGFRFYSWIFGCNLDEMKDPDLTHYRSLGEFFYRELRDGARVIEDSPLVSPADGTVLHFGSIQGRRVEQVKGITYSLDALLGVSSDAQSTEKVSLGSGSSADTQAGAASRSHQIQDERDFANVNGIEYSVDRLLGSEGRKKRGWRIARGTWWKSWFVHVPGEGKAKTGVPPANKGVAGDFSRPLNDDDEEEEVGIPTADTPEVLGKYANVAYEMGGGALPPILQRHSPGHDGVAEGNKLFFCVVYLAPGDYHHFHSPCSWVVERRRHFRGELYSVSPYVASRLSNLFVLNERVALLGRWRHGFFGMVPVGATNVGSICVSFDKALRTNVRDQRVLAGTYSEASYSSASRLLGGQPLLAGEEMGGFRLGSTVVLIFEAPEEFDFTIEAGQKIKLGTALGDF</sequence>
<evidence type="ECO:0000256" key="2">
    <source>
        <dbReference type="ARBA" id="ARBA00005189"/>
    </source>
</evidence>
<dbReference type="InterPro" id="IPR033661">
    <property type="entry name" value="PSD_type1_euk"/>
</dbReference>
<dbReference type="PANTHER" id="PTHR10067:SF6">
    <property type="entry name" value="PHOSPHATIDYLSERINE DECARBOXYLASE PROENZYME, MITOCHONDRIAL"/>
    <property type="match status" value="1"/>
</dbReference>
<dbReference type="RefSeq" id="XP_025595524.1">
    <property type="nucleotide sequence ID" value="XM_025739901.1"/>
</dbReference>
<dbReference type="UniPathway" id="UPA00558"/>
<dbReference type="EC" id="4.1.1.65" evidence="3"/>
<evidence type="ECO:0000256" key="9">
    <source>
        <dbReference type="ARBA" id="ARBA00023136"/>
    </source>
</evidence>
<evidence type="ECO:0000256" key="15">
    <source>
        <dbReference type="SAM" id="MobiDB-lite"/>
    </source>
</evidence>
<organism evidence="16 17">
    <name type="scientific">Tilletiopsis washingtonensis</name>
    <dbReference type="NCBI Taxonomy" id="58919"/>
    <lineage>
        <taxon>Eukaryota</taxon>
        <taxon>Fungi</taxon>
        <taxon>Dikarya</taxon>
        <taxon>Basidiomycota</taxon>
        <taxon>Ustilaginomycotina</taxon>
        <taxon>Exobasidiomycetes</taxon>
        <taxon>Entylomatales</taxon>
        <taxon>Entylomatales incertae sedis</taxon>
        <taxon>Tilletiopsis</taxon>
    </lineage>
</organism>
<dbReference type="Pfam" id="PF02666">
    <property type="entry name" value="PS_Dcarbxylase"/>
    <property type="match status" value="2"/>
</dbReference>
<keyword evidence="4" id="KW-0444">Lipid biosynthesis</keyword>
<dbReference type="HAMAP" id="MF_03208">
    <property type="entry name" value="PS_decarb_PSD_B_type1_euk"/>
    <property type="match status" value="1"/>
</dbReference>
<dbReference type="Proteomes" id="UP000245946">
    <property type="component" value="Unassembled WGS sequence"/>
</dbReference>
<reference evidence="16 17" key="1">
    <citation type="journal article" date="2018" name="Mol. Biol. Evol.">
        <title>Broad Genomic Sampling Reveals a Smut Pathogenic Ancestry of the Fungal Clade Ustilaginomycotina.</title>
        <authorList>
            <person name="Kijpornyongpan T."/>
            <person name="Mondo S.J."/>
            <person name="Barry K."/>
            <person name="Sandor L."/>
            <person name="Lee J."/>
            <person name="Lipzen A."/>
            <person name="Pangilinan J."/>
            <person name="LaButti K."/>
            <person name="Hainaut M."/>
            <person name="Henrissat B."/>
            <person name="Grigoriev I.V."/>
            <person name="Spatafora J.W."/>
            <person name="Aime M.C."/>
        </authorList>
    </citation>
    <scope>NUCLEOTIDE SEQUENCE [LARGE SCALE GENOMIC DNA]</scope>
    <source>
        <strain evidence="16 17">MCA 4186</strain>
    </source>
</reference>
<proteinExistence type="inferred from homology"/>
<dbReference type="GO" id="GO:0004609">
    <property type="term" value="F:phosphatidylserine decarboxylase activity"/>
    <property type="evidence" value="ECO:0007669"/>
    <property type="project" value="UniProtKB-EC"/>
</dbReference>
<evidence type="ECO:0000256" key="11">
    <source>
        <dbReference type="ARBA" id="ARBA00023239"/>
    </source>
</evidence>
<evidence type="ECO:0000256" key="6">
    <source>
        <dbReference type="ARBA" id="ARBA00022793"/>
    </source>
</evidence>
<comment type="pathway">
    <text evidence="14">Phospholipid metabolism; phosphatidylethanolamine biosynthesis.</text>
</comment>
<dbReference type="PANTHER" id="PTHR10067">
    <property type="entry name" value="PHOSPHATIDYLSERINE DECARBOXYLASE"/>
    <property type="match status" value="1"/>
</dbReference>
<evidence type="ECO:0000256" key="3">
    <source>
        <dbReference type="ARBA" id="ARBA00012243"/>
    </source>
</evidence>
<evidence type="ECO:0000256" key="8">
    <source>
        <dbReference type="ARBA" id="ARBA00023098"/>
    </source>
</evidence>
<keyword evidence="17" id="KW-1185">Reference proteome</keyword>